<comment type="caution">
    <text evidence="2">The sequence shown here is derived from an EMBL/GenBank/DDBJ whole genome shotgun (WGS) entry which is preliminary data.</text>
</comment>
<keyword evidence="1" id="KW-0732">Signal</keyword>
<feature type="signal peptide" evidence="1">
    <location>
        <begin position="1"/>
        <end position="27"/>
    </location>
</feature>
<protein>
    <submittedName>
        <fullName evidence="2">Uncharacterized protein</fullName>
    </submittedName>
</protein>
<dbReference type="Proteomes" id="UP000535276">
    <property type="component" value="Unassembled WGS sequence"/>
</dbReference>
<sequence>MAFSRNAFLSKLLMAILILSAPSPAGSFDLNVKAVTGIDAEVGLDPETRALIARLPKEIRVQIVEAVEESLVHLDKSVLLYLSELNKVVGIAIDDAACKSAAAANNVAEAILGKLPLLGDKQEIVKKAYEDFEETQASASASDQPKAYAIAYADLLARTVVARCTVALAQEAVWQLDNLQEAVRPKWKVWARLGKTKCEDAHSCYAMLQGETSKAVREADRVDVLVVDADTRMTQVREPSTNWFRYSASEYEDQFVEMFAIIDGLGLAKKFREVSADADLAEASQMLQEAQKHLRIAKTRAAKPTNLEHLRVAARASRKAAEIAVPLKQKISNAVETLPEIQKKADPISAASEKLVLDIQKVEAKIALTREAIERVRTLGILQFR</sequence>
<dbReference type="AlphaFoldDB" id="A0A7Z0E0I0"/>
<name>A0A7Z0E0I0_RHILE</name>
<proteinExistence type="predicted"/>
<evidence type="ECO:0000313" key="2">
    <source>
        <dbReference type="EMBL" id="NYJ12821.1"/>
    </source>
</evidence>
<reference evidence="2 3" key="1">
    <citation type="submission" date="2020-07" db="EMBL/GenBank/DDBJ databases">
        <title>Genomic Encyclopedia of Type Strains, Phase IV (KMG-V): Genome sequencing to study the core and pangenomes of soil and plant-associated prokaryotes.</title>
        <authorList>
            <person name="Whitman W."/>
        </authorList>
    </citation>
    <scope>NUCLEOTIDE SEQUENCE [LARGE SCALE GENOMIC DNA]</scope>
    <source>
        <strain evidence="2 3">SEMIA 4052</strain>
    </source>
</reference>
<evidence type="ECO:0000313" key="3">
    <source>
        <dbReference type="Proteomes" id="UP000535276"/>
    </source>
</evidence>
<dbReference type="RefSeq" id="WP_179612232.1">
    <property type="nucleotide sequence ID" value="NZ_JACBZV010000006.1"/>
</dbReference>
<dbReference type="EMBL" id="JACBZV010000006">
    <property type="protein sequence ID" value="NYJ12821.1"/>
    <property type="molecule type" value="Genomic_DNA"/>
</dbReference>
<organism evidence="2 3">
    <name type="scientific">Rhizobium leguminosarum</name>
    <dbReference type="NCBI Taxonomy" id="384"/>
    <lineage>
        <taxon>Bacteria</taxon>
        <taxon>Pseudomonadati</taxon>
        <taxon>Pseudomonadota</taxon>
        <taxon>Alphaproteobacteria</taxon>
        <taxon>Hyphomicrobiales</taxon>
        <taxon>Rhizobiaceae</taxon>
        <taxon>Rhizobium/Agrobacterium group</taxon>
        <taxon>Rhizobium</taxon>
    </lineage>
</organism>
<gene>
    <name evidence="2" type="ORF">GGI64_003895</name>
</gene>
<accession>A0A7Z0E0I0</accession>
<evidence type="ECO:0000256" key="1">
    <source>
        <dbReference type="SAM" id="SignalP"/>
    </source>
</evidence>
<feature type="chain" id="PRO_5030864803" evidence="1">
    <location>
        <begin position="28"/>
        <end position="385"/>
    </location>
</feature>